<evidence type="ECO:0000256" key="1">
    <source>
        <dbReference type="SAM" id="MobiDB-lite"/>
    </source>
</evidence>
<dbReference type="RefSeq" id="YP_010649382.1">
    <property type="nucleotide sequence ID" value="NC_070766.1"/>
</dbReference>
<feature type="compositionally biased region" description="Polar residues" evidence="1">
    <location>
        <begin position="29"/>
        <end position="44"/>
    </location>
</feature>
<dbReference type="Proteomes" id="UP000268902">
    <property type="component" value="Segment"/>
</dbReference>
<organism evidence="2 3">
    <name type="scientific">Arthrobacter phage Adaia</name>
    <dbReference type="NCBI Taxonomy" id="2419945"/>
    <lineage>
        <taxon>Viruses</taxon>
        <taxon>Duplodnaviria</taxon>
        <taxon>Heunggongvirae</taxon>
        <taxon>Uroviricota</taxon>
        <taxon>Caudoviricetes</taxon>
        <taxon>Adaiavirus</taxon>
        <taxon>Adaiavirus adaia</taxon>
    </lineage>
</organism>
<evidence type="ECO:0000313" key="2">
    <source>
        <dbReference type="EMBL" id="AYN56813.1"/>
    </source>
</evidence>
<name>A0A3G2KCX2_9CAUD</name>
<accession>A0A3G2KCX2</accession>
<feature type="region of interest" description="Disordered" evidence="1">
    <location>
        <begin position="1"/>
        <end position="44"/>
    </location>
</feature>
<protein>
    <submittedName>
        <fullName evidence="2">Uncharacterized protein</fullName>
    </submittedName>
</protein>
<sequence length="44" mass="4412">MLTGSNATPQSGGGYALQESIQPARAIGQTGTTSPIFESAENAT</sequence>
<dbReference type="GeneID" id="77924930"/>
<gene>
    <name evidence="2" type="primary">26</name>
    <name evidence="2" type="ORF">PBI_ADAIA_26</name>
</gene>
<dbReference type="EMBL" id="MH834594">
    <property type="protein sequence ID" value="AYN56813.1"/>
    <property type="molecule type" value="Genomic_DNA"/>
</dbReference>
<proteinExistence type="predicted"/>
<feature type="compositionally biased region" description="Polar residues" evidence="1">
    <location>
        <begin position="1"/>
        <end position="10"/>
    </location>
</feature>
<keyword evidence="3" id="KW-1185">Reference proteome</keyword>
<reference evidence="2 3" key="1">
    <citation type="submission" date="2018-09" db="EMBL/GenBank/DDBJ databases">
        <authorList>
            <person name="Fryberger R.B."/>
            <person name="Stoner T.H."/>
            <person name="Garlena R.A."/>
            <person name="Russell D.A."/>
            <person name="Pope W.H."/>
            <person name="Jacobs-Sera D."/>
            <person name="Hatfull G.F."/>
        </authorList>
    </citation>
    <scope>NUCLEOTIDE SEQUENCE [LARGE SCALE GENOMIC DNA]</scope>
</reference>
<evidence type="ECO:0000313" key="3">
    <source>
        <dbReference type="Proteomes" id="UP000268902"/>
    </source>
</evidence>
<dbReference type="KEGG" id="vg:77924930"/>